<name>A0A662YR52_ACIRT</name>
<accession>A0A662YR52</accession>
<organism evidence="2 3">
    <name type="scientific">Acipenser ruthenus</name>
    <name type="common">Sterlet sturgeon</name>
    <dbReference type="NCBI Taxonomy" id="7906"/>
    <lineage>
        <taxon>Eukaryota</taxon>
        <taxon>Metazoa</taxon>
        <taxon>Chordata</taxon>
        <taxon>Craniata</taxon>
        <taxon>Vertebrata</taxon>
        <taxon>Euteleostomi</taxon>
        <taxon>Actinopterygii</taxon>
        <taxon>Chondrostei</taxon>
        <taxon>Acipenseriformes</taxon>
        <taxon>Acipenseridae</taxon>
        <taxon>Acipenser</taxon>
    </lineage>
</organism>
<sequence length="134" mass="14550">MLRAQTRYTVIMRIAGIQLDLAGHASVKARHSALSIASTDEQRTPKCRAPMCVRGTPKRRALMVRASSTKHRSACIEHRASSTEHRSVKHRASSASSAKHQASSTEVCASSAEASSTERRSVERLPPSPQAQTC</sequence>
<evidence type="ECO:0000256" key="1">
    <source>
        <dbReference type="SAM" id="MobiDB-lite"/>
    </source>
</evidence>
<protein>
    <submittedName>
        <fullName evidence="2">Uncharacterized protein</fullName>
    </submittedName>
</protein>
<gene>
    <name evidence="2" type="ORF">EOD39_12156</name>
</gene>
<evidence type="ECO:0000313" key="2">
    <source>
        <dbReference type="EMBL" id="RXM99094.1"/>
    </source>
</evidence>
<dbReference type="Proteomes" id="UP000289886">
    <property type="component" value="Unassembled WGS sequence"/>
</dbReference>
<proteinExistence type="predicted"/>
<dbReference type="AlphaFoldDB" id="A0A662YR52"/>
<evidence type="ECO:0000313" key="3">
    <source>
        <dbReference type="Proteomes" id="UP000289886"/>
    </source>
</evidence>
<feature type="compositionally biased region" description="Basic and acidic residues" evidence="1">
    <location>
        <begin position="74"/>
        <end position="86"/>
    </location>
</feature>
<dbReference type="EMBL" id="SCEB01000471">
    <property type="protein sequence ID" value="RXM99094.1"/>
    <property type="molecule type" value="Genomic_DNA"/>
</dbReference>
<keyword evidence="3" id="KW-1185">Reference proteome</keyword>
<reference evidence="2 3" key="1">
    <citation type="submission" date="2019-01" db="EMBL/GenBank/DDBJ databases">
        <title>Draft Genome and Complete Hox-Cluster Characterization of the Sterlet Sturgeon (Acipenser ruthenus).</title>
        <authorList>
            <person name="Wei Q."/>
        </authorList>
    </citation>
    <scope>NUCLEOTIDE SEQUENCE [LARGE SCALE GENOMIC DNA]</scope>
    <source>
        <strain evidence="2">WHYD16114868_AA</strain>
        <tissue evidence="2">Blood</tissue>
    </source>
</reference>
<feature type="compositionally biased region" description="Low complexity" evidence="1">
    <location>
        <begin position="93"/>
        <end position="115"/>
    </location>
</feature>
<comment type="caution">
    <text evidence="2">The sequence shown here is derived from an EMBL/GenBank/DDBJ whole genome shotgun (WGS) entry which is preliminary data.</text>
</comment>
<feature type="region of interest" description="Disordered" evidence="1">
    <location>
        <begin position="65"/>
        <end position="134"/>
    </location>
</feature>